<proteinExistence type="inferred from homology"/>
<dbReference type="Proteomes" id="UP000053766">
    <property type="component" value="Unassembled WGS sequence"/>
</dbReference>
<dbReference type="PANTHER" id="PTHR23051">
    <property type="entry name" value="SOLUTE CARRIER FAMILY 35, MEMBER F5"/>
    <property type="match status" value="1"/>
</dbReference>
<feature type="transmembrane region" description="Helical" evidence="7">
    <location>
        <begin position="85"/>
        <end position="105"/>
    </location>
</feature>
<gene>
    <name evidence="8" type="ORF">DICVIV_00421</name>
</gene>
<sequence>MLALFCGTPLLFVFDTLNIEKLYPVPNKEQIGSVLLSAFFGTLLADYLWLTAAAFTDSLSASLSMTLAIPFSFFADAVFQRQLPSGVQLIAAIPISVSFVAVAMLDHNRTMSQITDIRNTSGVDDEAVLLDNDES</sequence>
<evidence type="ECO:0000256" key="5">
    <source>
        <dbReference type="ARBA" id="ARBA00023136"/>
    </source>
</evidence>
<evidence type="ECO:0000256" key="7">
    <source>
        <dbReference type="SAM" id="Phobius"/>
    </source>
</evidence>
<name>A0A0D8Y8Y8_DICVI</name>
<comment type="similarity">
    <text evidence="2">Belongs to the SLC35F solute transporter family.</text>
</comment>
<dbReference type="GO" id="GO:0016020">
    <property type="term" value="C:membrane"/>
    <property type="evidence" value="ECO:0007669"/>
    <property type="project" value="UniProtKB-SubCell"/>
</dbReference>
<reference evidence="8 9" key="1">
    <citation type="submission" date="2013-11" db="EMBL/GenBank/DDBJ databases">
        <title>Draft genome of the bovine lungworm Dictyocaulus viviparus.</title>
        <authorList>
            <person name="Mitreva M."/>
        </authorList>
    </citation>
    <scope>NUCLEOTIDE SEQUENCE [LARGE SCALE GENOMIC DNA]</scope>
    <source>
        <strain evidence="8 9">HannoverDv2000</strain>
    </source>
</reference>
<evidence type="ECO:0000256" key="6">
    <source>
        <dbReference type="ARBA" id="ARBA00040744"/>
    </source>
</evidence>
<dbReference type="OrthoDB" id="10041630at2759"/>
<dbReference type="PANTHER" id="PTHR23051:SF0">
    <property type="entry name" value="SOLUTE CARRIER FAMILY 35 MEMBER F5"/>
    <property type="match status" value="1"/>
</dbReference>
<protein>
    <recommendedName>
        <fullName evidence="6">Solute carrier family 35 member F5</fullName>
    </recommendedName>
</protein>
<dbReference type="AlphaFoldDB" id="A0A0D8Y8Y8"/>
<evidence type="ECO:0000256" key="1">
    <source>
        <dbReference type="ARBA" id="ARBA00004141"/>
    </source>
</evidence>
<evidence type="ECO:0000256" key="4">
    <source>
        <dbReference type="ARBA" id="ARBA00022989"/>
    </source>
</evidence>
<keyword evidence="5 7" id="KW-0472">Membrane</keyword>
<accession>A0A0D8Y8Y8</accession>
<keyword evidence="9" id="KW-1185">Reference proteome</keyword>
<reference evidence="9" key="2">
    <citation type="journal article" date="2016" name="Sci. Rep.">
        <title>Dictyocaulus viviparus genome, variome and transcriptome elucidate lungworm biology and support future intervention.</title>
        <authorList>
            <person name="McNulty S.N."/>
            <person name="Strube C."/>
            <person name="Rosa B.A."/>
            <person name="Martin J.C."/>
            <person name="Tyagi R."/>
            <person name="Choi Y.J."/>
            <person name="Wang Q."/>
            <person name="Hallsworth Pepin K."/>
            <person name="Zhang X."/>
            <person name="Ozersky P."/>
            <person name="Wilson R.K."/>
            <person name="Sternberg P.W."/>
            <person name="Gasser R.B."/>
            <person name="Mitreva M."/>
        </authorList>
    </citation>
    <scope>NUCLEOTIDE SEQUENCE [LARGE SCALE GENOMIC DNA]</scope>
    <source>
        <strain evidence="9">HannoverDv2000</strain>
    </source>
</reference>
<dbReference type="SUPFAM" id="SSF103481">
    <property type="entry name" value="Multidrug resistance efflux transporter EmrE"/>
    <property type="match status" value="1"/>
</dbReference>
<keyword evidence="3 7" id="KW-0812">Transmembrane</keyword>
<comment type="subcellular location">
    <subcellularLocation>
        <location evidence="1">Membrane</location>
        <topology evidence="1">Multi-pass membrane protein</topology>
    </subcellularLocation>
</comment>
<feature type="transmembrane region" description="Helical" evidence="7">
    <location>
        <begin position="34"/>
        <end position="52"/>
    </location>
</feature>
<evidence type="ECO:0000313" key="9">
    <source>
        <dbReference type="Proteomes" id="UP000053766"/>
    </source>
</evidence>
<dbReference type="STRING" id="29172.A0A0D8Y8Y8"/>
<dbReference type="EMBL" id="KN716153">
    <property type="protein sequence ID" value="KJH53298.1"/>
    <property type="molecule type" value="Genomic_DNA"/>
</dbReference>
<dbReference type="InterPro" id="IPR037185">
    <property type="entry name" value="EmrE-like"/>
</dbReference>
<keyword evidence="4 7" id="KW-1133">Transmembrane helix</keyword>
<organism evidence="8 9">
    <name type="scientific">Dictyocaulus viviparus</name>
    <name type="common">Bovine lungworm</name>
    <dbReference type="NCBI Taxonomy" id="29172"/>
    <lineage>
        <taxon>Eukaryota</taxon>
        <taxon>Metazoa</taxon>
        <taxon>Ecdysozoa</taxon>
        <taxon>Nematoda</taxon>
        <taxon>Chromadorea</taxon>
        <taxon>Rhabditida</taxon>
        <taxon>Rhabditina</taxon>
        <taxon>Rhabditomorpha</taxon>
        <taxon>Strongyloidea</taxon>
        <taxon>Metastrongylidae</taxon>
        <taxon>Dictyocaulus</taxon>
    </lineage>
</organism>
<evidence type="ECO:0000313" key="8">
    <source>
        <dbReference type="EMBL" id="KJH53298.1"/>
    </source>
</evidence>
<evidence type="ECO:0000256" key="3">
    <source>
        <dbReference type="ARBA" id="ARBA00022692"/>
    </source>
</evidence>
<evidence type="ECO:0000256" key="2">
    <source>
        <dbReference type="ARBA" id="ARBA00007863"/>
    </source>
</evidence>